<feature type="domain" description="WH2" evidence="7">
    <location>
        <begin position="712"/>
        <end position="729"/>
    </location>
</feature>
<dbReference type="InterPro" id="IPR036936">
    <property type="entry name" value="CRIB_dom_sf"/>
</dbReference>
<feature type="region of interest" description="Disordered" evidence="5">
    <location>
        <begin position="763"/>
        <end position="784"/>
    </location>
</feature>
<evidence type="ECO:0000256" key="3">
    <source>
        <dbReference type="ARBA" id="ARBA00022553"/>
    </source>
</evidence>
<dbReference type="InterPro" id="IPR011993">
    <property type="entry name" value="PH-like_dom_sf"/>
</dbReference>
<dbReference type="EMBL" id="KE125304">
    <property type="protein sequence ID" value="EPB69367.1"/>
    <property type="molecule type" value="Genomic_DNA"/>
</dbReference>
<feature type="domain" description="WH2" evidence="7">
    <location>
        <begin position="680"/>
        <end position="697"/>
    </location>
</feature>
<feature type="compositionally biased region" description="Basic and acidic residues" evidence="5">
    <location>
        <begin position="697"/>
        <end position="713"/>
    </location>
</feature>
<dbReference type="AlphaFoldDB" id="A0A0D6LP08"/>
<dbReference type="SUPFAM" id="SSF50729">
    <property type="entry name" value="PH domain-like"/>
    <property type="match status" value="1"/>
</dbReference>
<feature type="compositionally biased region" description="Basic and acidic residues" evidence="5">
    <location>
        <begin position="727"/>
        <end position="741"/>
    </location>
</feature>
<evidence type="ECO:0000259" key="6">
    <source>
        <dbReference type="PROSITE" id="PS50108"/>
    </source>
</evidence>
<feature type="region of interest" description="Disordered" evidence="5">
    <location>
        <begin position="722"/>
        <end position="742"/>
    </location>
</feature>
<keyword evidence="4" id="KW-0206">Cytoskeleton</keyword>
<evidence type="ECO:0000256" key="1">
    <source>
        <dbReference type="ARBA" id="ARBA00004245"/>
    </source>
</evidence>
<name>A0A0D6LP08_9BILA</name>
<dbReference type="PROSITE" id="PS50108">
    <property type="entry name" value="CRIB"/>
    <property type="match status" value="1"/>
</dbReference>
<dbReference type="Gene3D" id="6.10.280.150">
    <property type="match status" value="1"/>
</dbReference>
<proteinExistence type="predicted"/>
<dbReference type="InterPro" id="IPR011026">
    <property type="entry name" value="WAS_C"/>
</dbReference>
<feature type="region of interest" description="Disordered" evidence="5">
    <location>
        <begin position="694"/>
        <end position="713"/>
    </location>
</feature>
<evidence type="ECO:0000313" key="8">
    <source>
        <dbReference type="EMBL" id="EPB69367.1"/>
    </source>
</evidence>
<feature type="compositionally biased region" description="Pro residues" evidence="5">
    <location>
        <begin position="599"/>
        <end position="608"/>
    </location>
</feature>
<dbReference type="CDD" id="cd22072">
    <property type="entry name" value="WH2_WAVE-2"/>
    <property type="match status" value="1"/>
</dbReference>
<keyword evidence="9" id="KW-1185">Reference proteome</keyword>
<dbReference type="Proteomes" id="UP000054495">
    <property type="component" value="Unassembled WGS sequence"/>
</dbReference>
<feature type="region of interest" description="Disordered" evidence="5">
    <location>
        <begin position="370"/>
        <end position="398"/>
    </location>
</feature>
<keyword evidence="2" id="KW-0963">Cytoplasm</keyword>
<organism evidence="8 9">
    <name type="scientific">Ancylostoma ceylanicum</name>
    <dbReference type="NCBI Taxonomy" id="53326"/>
    <lineage>
        <taxon>Eukaryota</taxon>
        <taxon>Metazoa</taxon>
        <taxon>Ecdysozoa</taxon>
        <taxon>Nematoda</taxon>
        <taxon>Chromadorea</taxon>
        <taxon>Rhabditida</taxon>
        <taxon>Rhabditina</taxon>
        <taxon>Rhabditomorpha</taxon>
        <taxon>Strongyloidea</taxon>
        <taxon>Ancylostomatidae</taxon>
        <taxon>Ancylostomatinae</taxon>
        <taxon>Ancylostoma</taxon>
    </lineage>
</organism>
<evidence type="ECO:0000256" key="5">
    <source>
        <dbReference type="SAM" id="MobiDB-lite"/>
    </source>
</evidence>
<feature type="region of interest" description="Disordered" evidence="5">
    <location>
        <begin position="562"/>
        <end position="682"/>
    </location>
</feature>
<dbReference type="InterPro" id="IPR003124">
    <property type="entry name" value="WH2_dom"/>
</dbReference>
<reference evidence="8 9" key="1">
    <citation type="submission" date="2013-05" db="EMBL/GenBank/DDBJ databases">
        <title>Draft genome of the parasitic nematode Anyclostoma ceylanicum.</title>
        <authorList>
            <person name="Mitreva M."/>
        </authorList>
    </citation>
    <scope>NUCLEOTIDE SEQUENCE [LARGE SCALE GENOMIC DNA]</scope>
</reference>
<accession>A0A0D6LP08</accession>
<dbReference type="GO" id="GO:0003779">
    <property type="term" value="F:actin binding"/>
    <property type="evidence" value="ECO:0007669"/>
    <property type="project" value="InterPro"/>
</dbReference>
<evidence type="ECO:0000259" key="7">
    <source>
        <dbReference type="PROSITE" id="PS51082"/>
    </source>
</evidence>
<keyword evidence="3" id="KW-0597">Phosphoprotein</keyword>
<dbReference type="CDD" id="cd22070">
    <property type="entry name" value="WH2_Pan1-like"/>
    <property type="match status" value="1"/>
</dbReference>
<dbReference type="SUPFAM" id="SSF47912">
    <property type="entry name" value="Wiscott-Aldrich syndrome protein, WASP, C-terminal domain"/>
    <property type="match status" value="1"/>
</dbReference>
<dbReference type="InterPro" id="IPR000095">
    <property type="entry name" value="CRIB_dom"/>
</dbReference>
<evidence type="ECO:0008006" key="10">
    <source>
        <dbReference type="Google" id="ProtNLM"/>
    </source>
</evidence>
<dbReference type="SMART" id="SM00246">
    <property type="entry name" value="WH2"/>
    <property type="match status" value="2"/>
</dbReference>
<dbReference type="Pfam" id="PF02205">
    <property type="entry name" value="WH2"/>
    <property type="match status" value="2"/>
</dbReference>
<dbReference type="CDD" id="cd00132">
    <property type="entry name" value="CRIB"/>
    <property type="match status" value="1"/>
</dbReference>
<dbReference type="Gene3D" id="2.30.29.30">
    <property type="entry name" value="Pleckstrin-homology domain (PH domain)/Phosphotyrosine-binding domain (PTB)"/>
    <property type="match status" value="2"/>
</dbReference>
<feature type="compositionally biased region" description="Pro residues" evidence="5">
    <location>
        <begin position="632"/>
        <end position="657"/>
    </location>
</feature>
<gene>
    <name evidence="8" type="ORF">ANCCEY_11538</name>
</gene>
<feature type="compositionally biased region" description="Basic residues" evidence="5">
    <location>
        <begin position="476"/>
        <end position="487"/>
    </location>
</feature>
<dbReference type="GO" id="GO:0005856">
    <property type="term" value="C:cytoskeleton"/>
    <property type="evidence" value="ECO:0007669"/>
    <property type="project" value="UniProtKB-SubCell"/>
</dbReference>
<dbReference type="Gene3D" id="3.90.810.10">
    <property type="entry name" value="CRIB domain"/>
    <property type="match status" value="1"/>
</dbReference>
<protein>
    <recommendedName>
        <fullName evidence="10">WH1 domain-containing protein</fullName>
    </recommendedName>
</protein>
<feature type="compositionally biased region" description="Acidic residues" evidence="5">
    <location>
        <begin position="769"/>
        <end position="778"/>
    </location>
</feature>
<dbReference type="GO" id="GO:0007015">
    <property type="term" value="P:actin filament organization"/>
    <property type="evidence" value="ECO:0007669"/>
    <property type="project" value="InterPro"/>
</dbReference>
<dbReference type="Pfam" id="PF00786">
    <property type="entry name" value="PBD"/>
    <property type="match status" value="1"/>
</dbReference>
<dbReference type="SMART" id="SM00285">
    <property type="entry name" value="PBD"/>
    <property type="match status" value="1"/>
</dbReference>
<comment type="subcellular location">
    <subcellularLocation>
        <location evidence="1">Cytoplasm</location>
        <location evidence="1">Cytoskeleton</location>
    </subcellularLocation>
</comment>
<evidence type="ECO:0000313" key="9">
    <source>
        <dbReference type="Proteomes" id="UP000054495"/>
    </source>
</evidence>
<evidence type="ECO:0000256" key="2">
    <source>
        <dbReference type="ARBA" id="ARBA00022490"/>
    </source>
</evidence>
<evidence type="ECO:0000256" key="4">
    <source>
        <dbReference type="ARBA" id="ARBA00023212"/>
    </source>
</evidence>
<sequence>MSTCYQSTVSVNPPHNFAGGDRKKRRPPNTGSKLLERQENEMLFSIIGPDNISLSAAVVELLFVESRQWKLTFRGLRDLPGFCHGNILLFTRYRGFQAVSYGNCPCLLTFEDESRGHVYGLNFASVEEARDFKGHLDKRHEQEGKSCMPCLLFAMWMVVTEDAPGRVRFEYRDLNCASYRKLLPRPIITRPQRLSRGCPCFPSPALLPTYHSSPHTAKDYEYERYDNVTPEPQSLDDPFQLYFDETRFNSGPTPYSERQTSTVHRIPCKTNLPSTEHAFYYYSQSDDSQLLEDEGISSEDHHLVPVSCGEYVVSFVPGSSSGNHSGRLSDVGFETTVPRVPERRIRSSSTDCQERSRSLKWIQMQSEQSVSTNFDDTSTSTSGDICSGSQSGNSSDFSKVQSKNFRLSWRRKPSAAAKNPMASTVNAPFALSSTSIGSSLPTTHTPVSGGVTPVGTMVHAEKISATATTTSFFSRKDKKKKDKRPRIRKEDISNPTNFQHKAHVGWDQDNGFSNNMCDSEPMDESIKNIIRAAGQDPTSMSKKTIKFVYDFIENYKDDEHLPTSVQPHKAAAHITPQWSSPAPPPPPSRTASHQSSVPPARPPPPPPAVTSSRPFARPLPQVPSVDVGRPAGVPPPPPSAGISSAPPPPPPPPPPPSISAISSAPAAPPPPPSIATPNSGRGNLLAEIQAGKQLRSVGDHGTPERANTKADARDNVMAQIRQGAQLKHVDTAAEQEKRRSETTVMEMGGIAGALAKALEERRMNMALDDSSEEEESDERNEWSD</sequence>
<feature type="domain" description="CRIB" evidence="6">
    <location>
        <begin position="492"/>
        <end position="505"/>
    </location>
</feature>
<feature type="region of interest" description="Disordered" evidence="5">
    <location>
        <begin position="469"/>
        <end position="519"/>
    </location>
</feature>
<dbReference type="PROSITE" id="PS51082">
    <property type="entry name" value="WH2"/>
    <property type="match status" value="2"/>
</dbReference>